<dbReference type="RefSeq" id="WP_283752231.1">
    <property type="nucleotide sequence ID" value="NZ_JAQOSP010000021.1"/>
</dbReference>
<feature type="domain" description="AAA" evidence="1">
    <location>
        <begin position="169"/>
        <end position="326"/>
    </location>
</feature>
<organism evidence="2 3">
    <name type="scientific">Roseofilum acuticapitatum BLCC-M154</name>
    <dbReference type="NCBI Taxonomy" id="3022444"/>
    <lineage>
        <taxon>Bacteria</taxon>
        <taxon>Bacillati</taxon>
        <taxon>Cyanobacteriota</taxon>
        <taxon>Cyanophyceae</taxon>
        <taxon>Desertifilales</taxon>
        <taxon>Desertifilaceae</taxon>
        <taxon>Roseofilum</taxon>
        <taxon>Roseofilum acuticapitatum</taxon>
    </lineage>
</organism>
<evidence type="ECO:0000313" key="3">
    <source>
        <dbReference type="Proteomes" id="UP001235303"/>
    </source>
</evidence>
<reference evidence="2 3" key="1">
    <citation type="submission" date="2023-01" db="EMBL/GenBank/DDBJ databases">
        <title>Novel diversity within Roseofilum (Cyanobacteria; Desertifilaceae) from marine benthic mats with descriptions of four novel species.</title>
        <authorList>
            <person name="Wang Y."/>
            <person name="Berthold D.E."/>
            <person name="Hu J."/>
            <person name="Lefler F.W."/>
            <person name="Laughinghouse H.D. IV."/>
        </authorList>
    </citation>
    <scope>NUCLEOTIDE SEQUENCE [LARGE SCALE GENOMIC DNA]</scope>
    <source>
        <strain evidence="2 3">BLCC-M154</strain>
    </source>
</reference>
<dbReference type="PANTHER" id="PTHR13696">
    <property type="entry name" value="P-LOOP CONTAINING NUCLEOSIDE TRIPHOSPHATE HYDROLASE"/>
    <property type="match status" value="1"/>
</dbReference>
<keyword evidence="3" id="KW-1185">Reference proteome</keyword>
<dbReference type="Proteomes" id="UP001235303">
    <property type="component" value="Unassembled WGS sequence"/>
</dbReference>
<dbReference type="InterPro" id="IPR027417">
    <property type="entry name" value="P-loop_NTPase"/>
</dbReference>
<protein>
    <submittedName>
        <fullName evidence="2">AAA family ATPase</fullName>
    </submittedName>
</protein>
<dbReference type="SUPFAM" id="SSF52540">
    <property type="entry name" value="P-loop containing nucleoside triphosphate hydrolases"/>
    <property type="match status" value="1"/>
</dbReference>
<evidence type="ECO:0000313" key="2">
    <source>
        <dbReference type="EMBL" id="MDJ1168468.1"/>
    </source>
</evidence>
<comment type="caution">
    <text evidence="2">The sequence shown here is derived from an EMBL/GenBank/DDBJ whole genome shotgun (WGS) entry which is preliminary data.</text>
</comment>
<sequence>MTQSALQKAWLSLPQNAQESIVNHNFMPVLLDALGFGNSDYFPEYPTGRGNDKVDFAARKNKNNQSFLDKPQDPFLLIEIKGREVNFNQSTRYQATVNQLKRYLSPDAINCKSVRWGIITNGDAIQLFRKHGKVVFPVTQLTPLNADNIDQKVADIKQHLKQTARALFVVCYNNKGGVGKTTTTLNVAAALSLSQRKVLAIDFDPNQRDLTHSLEMQPASSRLYQCLEDYKNHHIQEAIAQYRQKLKSGKELGFDIIPADEAFLRLKEQELTAKVTRGRLRQVLQVLRNEYDYIFIDSPPNWQLFSQEAVMAADVVLIPTKHNNLASLENAALAISQFLPEVGNRRRDILSPDADNPTALPIFYNGETMTDAQQRQAQNAIVRLIKSHKKDFGSDLQPYFFPKYTSSTKNMDVFALKNHAHISNAVFKRKPAAYINKEVLASYKELVQEYFI</sequence>
<accession>A0ABT7ANJ3</accession>
<dbReference type="Gene3D" id="3.40.50.300">
    <property type="entry name" value="P-loop containing nucleotide triphosphate hydrolases"/>
    <property type="match status" value="1"/>
</dbReference>
<dbReference type="InterPro" id="IPR025669">
    <property type="entry name" value="AAA_dom"/>
</dbReference>
<dbReference type="CDD" id="cd02042">
    <property type="entry name" value="ParAB_family"/>
    <property type="match status" value="1"/>
</dbReference>
<proteinExistence type="predicted"/>
<dbReference type="PANTHER" id="PTHR13696:SF52">
    <property type="entry name" value="PARA FAMILY PROTEIN CT_582"/>
    <property type="match status" value="1"/>
</dbReference>
<dbReference type="EMBL" id="JAQOSP010000021">
    <property type="protein sequence ID" value="MDJ1168468.1"/>
    <property type="molecule type" value="Genomic_DNA"/>
</dbReference>
<evidence type="ECO:0000259" key="1">
    <source>
        <dbReference type="Pfam" id="PF13614"/>
    </source>
</evidence>
<gene>
    <name evidence="2" type="ORF">PMG71_03395</name>
</gene>
<dbReference type="InterPro" id="IPR050678">
    <property type="entry name" value="DNA_Partitioning_ATPase"/>
</dbReference>
<dbReference type="Pfam" id="PF13614">
    <property type="entry name" value="AAA_31"/>
    <property type="match status" value="1"/>
</dbReference>
<name>A0ABT7ANJ3_9CYAN</name>